<dbReference type="OrthoDB" id="333388at2"/>
<dbReference type="AlphaFoldDB" id="A0A4R9GKL7"/>
<protein>
    <recommendedName>
        <fullName evidence="3">VOC family protein</fullName>
    </recommendedName>
</protein>
<evidence type="ECO:0000313" key="2">
    <source>
        <dbReference type="Proteomes" id="UP000297855"/>
    </source>
</evidence>
<dbReference type="EMBL" id="RQEV01000018">
    <property type="protein sequence ID" value="TGK14778.1"/>
    <property type="molecule type" value="Genomic_DNA"/>
</dbReference>
<organism evidence="1 2">
    <name type="scientific">Leptospira fluminis</name>
    <dbReference type="NCBI Taxonomy" id="2484979"/>
    <lineage>
        <taxon>Bacteria</taxon>
        <taxon>Pseudomonadati</taxon>
        <taxon>Spirochaetota</taxon>
        <taxon>Spirochaetia</taxon>
        <taxon>Leptospirales</taxon>
        <taxon>Leptospiraceae</taxon>
        <taxon>Leptospira</taxon>
    </lineage>
</organism>
<dbReference type="RefSeq" id="WP_135814764.1">
    <property type="nucleotide sequence ID" value="NZ_RQEV01000018.1"/>
</dbReference>
<sequence length="118" mass="13454">MDGPQFFASCLLSTDCIRAAQLYADLFQGSVLRSSPGHSEILFSETARVIFSRESEECPVFPGTLVWKIEKGKIPTFSDLLLKSGFFRERVGSLYDSFLDPWGNRIWLYFLDESEKTL</sequence>
<gene>
    <name evidence="1" type="ORF">EHO61_17065</name>
</gene>
<comment type="caution">
    <text evidence="1">The sequence shown here is derived from an EMBL/GenBank/DDBJ whole genome shotgun (WGS) entry which is preliminary data.</text>
</comment>
<evidence type="ECO:0008006" key="3">
    <source>
        <dbReference type="Google" id="ProtNLM"/>
    </source>
</evidence>
<evidence type="ECO:0000313" key="1">
    <source>
        <dbReference type="EMBL" id="TGK14778.1"/>
    </source>
</evidence>
<name>A0A4R9GKL7_9LEPT</name>
<dbReference type="Proteomes" id="UP000297855">
    <property type="component" value="Unassembled WGS sequence"/>
</dbReference>
<keyword evidence="2" id="KW-1185">Reference proteome</keyword>
<reference evidence="1" key="1">
    <citation type="journal article" date="2019" name="PLoS Negl. Trop. Dis.">
        <title>Revisiting the worldwide diversity of Leptospira species in the environment.</title>
        <authorList>
            <person name="Vincent A.T."/>
            <person name="Schiettekatte O."/>
            <person name="Bourhy P."/>
            <person name="Veyrier F.J."/>
            <person name="Picardeau M."/>
        </authorList>
    </citation>
    <scope>NUCLEOTIDE SEQUENCE [LARGE SCALE GENOMIC DNA]</scope>
    <source>
        <strain evidence="1">SCS5</strain>
    </source>
</reference>
<proteinExistence type="predicted"/>
<accession>A0A4R9GKL7</accession>